<dbReference type="InterPro" id="IPR025058">
    <property type="entry name" value="DUF3995"/>
</dbReference>
<reference evidence="3 4" key="1">
    <citation type="submission" date="2024-03" db="EMBL/GenBank/DDBJ databases">
        <title>Novel Streptomyces species of biotechnological and ecological value are a feature of Machair soil.</title>
        <authorList>
            <person name="Prole J.R."/>
            <person name="Goodfellow M."/>
            <person name="Allenby N."/>
            <person name="Ward A.C."/>
        </authorList>
    </citation>
    <scope>NUCLEOTIDE SEQUENCE [LARGE SCALE GENOMIC DNA]</scope>
    <source>
        <strain evidence="3 4">MS1.HAVA.3</strain>
    </source>
</reference>
<accession>A0ABU8U7D4</accession>
<evidence type="ECO:0000256" key="1">
    <source>
        <dbReference type="SAM" id="MobiDB-lite"/>
    </source>
</evidence>
<evidence type="ECO:0000313" key="3">
    <source>
        <dbReference type="EMBL" id="MEJ8643058.1"/>
    </source>
</evidence>
<evidence type="ECO:0000256" key="2">
    <source>
        <dbReference type="SAM" id="Phobius"/>
    </source>
</evidence>
<comment type="caution">
    <text evidence="3">The sequence shown here is derived from an EMBL/GenBank/DDBJ whole genome shotgun (WGS) entry which is preliminary data.</text>
</comment>
<dbReference type="Pfam" id="PF13160">
    <property type="entry name" value="DUF3995"/>
    <property type="match status" value="1"/>
</dbReference>
<protein>
    <submittedName>
        <fullName evidence="3">DUF3995 domain-containing protein</fullName>
    </submittedName>
</protein>
<keyword evidence="2" id="KW-0472">Membrane</keyword>
<dbReference type="Proteomes" id="UP001382904">
    <property type="component" value="Unassembled WGS sequence"/>
</dbReference>
<evidence type="ECO:0000313" key="4">
    <source>
        <dbReference type="Proteomes" id="UP001382904"/>
    </source>
</evidence>
<organism evidence="3 4">
    <name type="scientific">Streptomyces caledonius</name>
    <dbReference type="NCBI Taxonomy" id="3134107"/>
    <lineage>
        <taxon>Bacteria</taxon>
        <taxon>Bacillati</taxon>
        <taxon>Actinomycetota</taxon>
        <taxon>Actinomycetes</taxon>
        <taxon>Kitasatosporales</taxon>
        <taxon>Streptomycetaceae</taxon>
        <taxon>Streptomyces</taxon>
    </lineage>
</organism>
<keyword evidence="2" id="KW-0812">Transmembrane</keyword>
<feature type="transmembrane region" description="Helical" evidence="2">
    <location>
        <begin position="51"/>
        <end position="70"/>
    </location>
</feature>
<feature type="compositionally biased region" description="Polar residues" evidence="1">
    <location>
        <begin position="156"/>
        <end position="169"/>
    </location>
</feature>
<gene>
    <name evidence="3" type="ORF">WKI68_20010</name>
</gene>
<sequence length="169" mass="16935">MKNTRAGAALAGLLAADGLLHLYWATGATWPAADERALSLAVLGLDTSFGPAAVLPLAAVLLTGATAVLAHARGRGGRATRAVTAAVAAGLTVRGLAGLGWAAGLLDSPPDSPFYVLNLALYTPLCLTAAWAAARLAVSSPRNSHQTTFPGVRASAPQSSESAATSVRP</sequence>
<name>A0ABU8U7D4_9ACTN</name>
<feature type="region of interest" description="Disordered" evidence="1">
    <location>
        <begin position="142"/>
        <end position="169"/>
    </location>
</feature>
<feature type="transmembrane region" description="Helical" evidence="2">
    <location>
        <begin position="82"/>
        <end position="103"/>
    </location>
</feature>
<dbReference type="EMBL" id="JBBKAM010000002">
    <property type="protein sequence ID" value="MEJ8643058.1"/>
    <property type="molecule type" value="Genomic_DNA"/>
</dbReference>
<keyword evidence="2" id="KW-1133">Transmembrane helix</keyword>
<feature type="transmembrane region" description="Helical" evidence="2">
    <location>
        <begin position="115"/>
        <end position="134"/>
    </location>
</feature>
<proteinExistence type="predicted"/>
<keyword evidence="4" id="KW-1185">Reference proteome</keyword>